<organism evidence="1 2">
    <name type="scientific">Paramecium octaurelia</name>
    <dbReference type="NCBI Taxonomy" id="43137"/>
    <lineage>
        <taxon>Eukaryota</taxon>
        <taxon>Sar</taxon>
        <taxon>Alveolata</taxon>
        <taxon>Ciliophora</taxon>
        <taxon>Intramacronucleata</taxon>
        <taxon>Oligohymenophorea</taxon>
        <taxon>Peniculida</taxon>
        <taxon>Parameciidae</taxon>
        <taxon>Paramecium</taxon>
    </lineage>
</organism>
<reference evidence="1" key="1">
    <citation type="submission" date="2021-01" db="EMBL/GenBank/DDBJ databases">
        <authorList>
            <consortium name="Genoscope - CEA"/>
            <person name="William W."/>
        </authorList>
    </citation>
    <scope>NUCLEOTIDE SEQUENCE</scope>
</reference>
<keyword evidence="2" id="KW-1185">Reference proteome</keyword>
<accession>A0A8S1S5M1</accession>
<evidence type="ECO:0000313" key="2">
    <source>
        <dbReference type="Proteomes" id="UP000683925"/>
    </source>
</evidence>
<comment type="caution">
    <text evidence="1">The sequence shown here is derived from an EMBL/GenBank/DDBJ whole genome shotgun (WGS) entry which is preliminary data.</text>
</comment>
<protein>
    <submittedName>
        <fullName evidence="1">Uncharacterized protein</fullName>
    </submittedName>
</protein>
<dbReference type="OMA" id="IQHRSEP"/>
<proteinExistence type="predicted"/>
<evidence type="ECO:0000313" key="1">
    <source>
        <dbReference type="EMBL" id="CAD8134319.1"/>
    </source>
</evidence>
<dbReference type="EMBL" id="CAJJDP010000004">
    <property type="protein sequence ID" value="CAD8134319.1"/>
    <property type="molecule type" value="Genomic_DNA"/>
</dbReference>
<dbReference type="Proteomes" id="UP000683925">
    <property type="component" value="Unassembled WGS sequence"/>
</dbReference>
<sequence>MNNEKSSSLCPSDSIEDQYKSGEVKVVDKIQHRSEPIFPGNQKEQPQFSSQQVNRKEVTLNVQFNQNSQQFNELEAKLNNCKYQYDQFVYQIVSNVYSNLDGITTIKDYKLAIFPSPNDVPIPEQVEQQNELNKEKLYNFYDKLNQSKNQNGTFKLPIQTLLFKKLSDLFPKNSIDENSCITLIVDVTLS</sequence>
<name>A0A8S1S5M1_PAROT</name>
<dbReference type="AlphaFoldDB" id="A0A8S1S5M1"/>
<gene>
    <name evidence="1" type="ORF">POCTA_138.1.T0050371</name>
</gene>